<reference evidence="2" key="1">
    <citation type="journal article" date="2014" name="Int. J. Syst. Evol. Microbiol.">
        <title>Complete genome sequence of Corynebacterium casei LMG S-19264T (=DSM 44701T), isolated from a smear-ripened cheese.</title>
        <authorList>
            <consortium name="US DOE Joint Genome Institute (JGI-PGF)"/>
            <person name="Walter F."/>
            <person name="Albersmeier A."/>
            <person name="Kalinowski J."/>
            <person name="Ruckert C."/>
        </authorList>
    </citation>
    <scope>NUCLEOTIDE SEQUENCE</scope>
    <source>
        <strain evidence="2">CCM 8606</strain>
    </source>
</reference>
<evidence type="ECO:0000259" key="1">
    <source>
        <dbReference type="Pfam" id="PF00881"/>
    </source>
</evidence>
<dbReference type="InterPro" id="IPR000415">
    <property type="entry name" value="Nitroreductase-like"/>
</dbReference>
<dbReference type="AlphaFoldDB" id="A0A8J3AQ02"/>
<dbReference type="InterPro" id="IPR020051">
    <property type="entry name" value="SagB-type_dehydrogenase"/>
</dbReference>
<dbReference type="NCBIfam" id="TIGR03605">
    <property type="entry name" value="antibiot_sagB"/>
    <property type="match status" value="1"/>
</dbReference>
<evidence type="ECO:0000313" key="2">
    <source>
        <dbReference type="EMBL" id="GGI14792.1"/>
    </source>
</evidence>
<sequence length="262" mass="28723">MDNEFSFTEIASATAQLRESDVPTVYEQYHLCSSLDERHLVELSSSIQRAVSQESIVSSFGKTISAKNLPSVSLGDVSDSSSQQIIDIWNKRSSTRIFSSEPVKLHQLSTILKSLVGTSPTLQHRSYASAGACFPNEIFVNVRNVNGVSAGFYYVDLSSMSLRLLKQGCFRLTLDEHEPNAALSIVIISLFRKITYKYGERGYRFSLLEAGAMTQIVETTTNLIGLGSVSSGGFRDDIILKLAELNTPQAGVMAVVHVGKKE</sequence>
<dbReference type="PANTHER" id="PTHR43745:SF2">
    <property type="entry name" value="NITROREDUCTASE MJ1384-RELATED"/>
    <property type="match status" value="1"/>
</dbReference>
<dbReference type="PANTHER" id="PTHR43745">
    <property type="entry name" value="NITROREDUCTASE MJ1384-RELATED"/>
    <property type="match status" value="1"/>
</dbReference>
<comment type="caution">
    <text evidence="2">The sequence shown here is derived from an EMBL/GenBank/DDBJ whole genome shotgun (WGS) entry which is preliminary data.</text>
</comment>
<gene>
    <name evidence="2" type="ORF">GCM10007377_12690</name>
</gene>
<evidence type="ECO:0000313" key="3">
    <source>
        <dbReference type="Proteomes" id="UP000619536"/>
    </source>
</evidence>
<dbReference type="SUPFAM" id="SSF55469">
    <property type="entry name" value="FMN-dependent nitroreductase-like"/>
    <property type="match status" value="1"/>
</dbReference>
<dbReference type="InterPro" id="IPR052544">
    <property type="entry name" value="Bacteriocin_Proc_Enz"/>
</dbReference>
<dbReference type="Pfam" id="PF00881">
    <property type="entry name" value="Nitroreductase"/>
    <property type="match status" value="1"/>
</dbReference>
<organism evidence="2 3">
    <name type="scientific">Galliscardovia ingluviei</name>
    <dbReference type="NCBI Taxonomy" id="1769422"/>
    <lineage>
        <taxon>Bacteria</taxon>
        <taxon>Bacillati</taxon>
        <taxon>Actinomycetota</taxon>
        <taxon>Actinomycetes</taxon>
        <taxon>Bifidobacteriales</taxon>
        <taxon>Bifidobacteriaceae</taxon>
        <taxon>Galliscardovia</taxon>
    </lineage>
</organism>
<dbReference type="Gene3D" id="3.40.109.10">
    <property type="entry name" value="NADH Oxidase"/>
    <property type="match status" value="1"/>
</dbReference>
<dbReference type="Proteomes" id="UP000619536">
    <property type="component" value="Unassembled WGS sequence"/>
</dbReference>
<keyword evidence="3" id="KW-1185">Reference proteome</keyword>
<name>A0A8J3AQ02_9BIFI</name>
<proteinExistence type="predicted"/>
<protein>
    <recommendedName>
        <fullName evidence="1">Nitroreductase domain-containing protein</fullName>
    </recommendedName>
</protein>
<dbReference type="EMBL" id="BMDH01000003">
    <property type="protein sequence ID" value="GGI14792.1"/>
    <property type="molecule type" value="Genomic_DNA"/>
</dbReference>
<dbReference type="CDD" id="cd02142">
    <property type="entry name" value="McbC_SagB-like_oxidoreductase"/>
    <property type="match status" value="1"/>
</dbReference>
<accession>A0A8J3AQ02</accession>
<dbReference type="RefSeq" id="WP_188355436.1">
    <property type="nucleotide sequence ID" value="NZ_BMDH01000003.1"/>
</dbReference>
<feature type="domain" description="Nitroreductase" evidence="1">
    <location>
        <begin position="91"/>
        <end position="260"/>
    </location>
</feature>
<dbReference type="InterPro" id="IPR029479">
    <property type="entry name" value="Nitroreductase"/>
</dbReference>
<dbReference type="GO" id="GO:0016491">
    <property type="term" value="F:oxidoreductase activity"/>
    <property type="evidence" value="ECO:0007669"/>
    <property type="project" value="InterPro"/>
</dbReference>
<reference evidence="2" key="2">
    <citation type="submission" date="2020-09" db="EMBL/GenBank/DDBJ databases">
        <authorList>
            <person name="Sun Q."/>
            <person name="Sedlacek I."/>
        </authorList>
    </citation>
    <scope>NUCLEOTIDE SEQUENCE</scope>
    <source>
        <strain evidence="2">CCM 8606</strain>
    </source>
</reference>